<sequence>MGGVSIFVEGDCVFSISCELPVALAYWPRINYVKVCNAVCLHGQIPNSFHLGLICNECENSWLVKVRTGLHTILVDGGFCRVANSKTVQGMCYSCLGAESKELVTTGLFETSVKRVKLS</sequence>
<dbReference type="KEGG" id="vg:16216110"/>
<keyword evidence="2" id="KW-1185">Reference proteome</keyword>
<protein>
    <submittedName>
        <fullName evidence="1">Cysteine-rich protein</fullName>
    </submittedName>
</protein>
<organism evidence="1 2">
    <name type="scientific">Burdock mottle virus</name>
    <dbReference type="NCBI Taxonomy" id="1324959"/>
    <lineage>
        <taxon>Viruses</taxon>
        <taxon>Riboviria</taxon>
        <taxon>Orthornavirae</taxon>
        <taxon>Kitrinoviricota</taxon>
        <taxon>Alsuviricetes</taxon>
        <taxon>Hepelivirales</taxon>
        <taxon>Benyviridae</taxon>
        <taxon>Benyvirus</taxon>
        <taxon>Benyvirus arctii</taxon>
    </lineage>
</organism>
<evidence type="ECO:0000313" key="1">
    <source>
        <dbReference type="EMBL" id="BAN62709.1"/>
    </source>
</evidence>
<reference evidence="1 2" key="1">
    <citation type="journal article" date="2013" name="Virus Res.">
        <title>Characterization of burdock mottle virus, a novel member of the genus Benyvirus, and the identification of benyvirus-related sequences in the plant and insect genomes.</title>
        <authorList>
            <person name="Kondo H."/>
            <person name="Hirano S."/>
            <person name="Chiba S."/>
            <person name="Andika I.B."/>
            <person name="Hirai M."/>
            <person name="Maeda T."/>
            <person name="Tamada T."/>
        </authorList>
    </citation>
    <scope>NUCLEOTIDE SEQUENCE [LARGE SCALE GENOMIC DNA]</scope>
    <source>
        <strain evidence="1">S</strain>
    </source>
</reference>
<dbReference type="GeneID" id="16216110"/>
<dbReference type="RefSeq" id="YP_008219069.1">
    <property type="nucleotide sequence ID" value="NC_021736.1"/>
</dbReference>
<dbReference type="Proteomes" id="UP000201324">
    <property type="component" value="Genome"/>
</dbReference>
<proteinExistence type="predicted"/>
<name>S6B9G1_9VIRU</name>
<accession>S6B9G1</accession>
<dbReference type="EMBL" id="AB818899">
    <property type="protein sequence ID" value="BAN62709.1"/>
    <property type="molecule type" value="Genomic_RNA"/>
</dbReference>
<evidence type="ECO:0000313" key="2">
    <source>
        <dbReference type="Proteomes" id="UP000201324"/>
    </source>
</evidence>
<gene>
    <name evidence="1" type="primary">Cys-R</name>
</gene>